<dbReference type="InterPro" id="IPR028133">
    <property type="entry name" value="Dynamitin"/>
</dbReference>
<dbReference type="GO" id="GO:0005869">
    <property type="term" value="C:dynactin complex"/>
    <property type="evidence" value="ECO:0007669"/>
    <property type="project" value="InterPro"/>
</dbReference>
<feature type="region of interest" description="Disordered" evidence="3">
    <location>
        <begin position="1"/>
        <end position="118"/>
    </location>
</feature>
<sequence>MSAAAKFAHLPDIDTAADVYETEDVVPSSQHDDDSSDDELGARGRGRGGAQAANPDELDRSNLIPADEASKMFRKAERKRRERTLYNYPPSPSSSRSQSRSQSPSADPLARARRLPLPARLRALQAELTSLETEIGDPTNPALRGSAGGPPVDVGEMVRGLVDVRARLAGVRNRREGRGRLVDVVAGDGGAGGGGAGGSAGGGGGGSGGGDAAGAVGAGATGGSEDGVLVDAGDAEEPRTDGSGGGKKGKDGPADVRSVVEMDRRVGELEKLVGSASATLDESTPLTPPLLPLVNRLSSQLTLLTQPRHIDSISRRLKLLLSELERVSAAQTQRRQQGGSAGSGNQQSSSQSQTAAVPGTPLHDTLLPLLTRLGPALPHIPHILTRLRTLSALHAGAAEFQGTLSSLEEEQRRTREALEALRSAVESVEGSIDANRATVAGNVKGLDGRVDTLLARLEELGRGTE</sequence>
<dbReference type="GO" id="GO:0005737">
    <property type="term" value="C:cytoplasm"/>
    <property type="evidence" value="ECO:0007669"/>
    <property type="project" value="UniProtKB-SubCell"/>
</dbReference>
<gene>
    <name evidence="4" type="ORF">CONPUDRAFT_120792</name>
</gene>
<evidence type="ECO:0000256" key="2">
    <source>
        <dbReference type="ARBA" id="ARBA00022490"/>
    </source>
</evidence>
<dbReference type="OrthoDB" id="4977at2759"/>
<accession>A0A5M3MU94</accession>
<evidence type="ECO:0000313" key="4">
    <source>
        <dbReference type="EMBL" id="EIW82699.1"/>
    </source>
</evidence>
<keyword evidence="5" id="KW-1185">Reference proteome</keyword>
<evidence type="ECO:0000313" key="5">
    <source>
        <dbReference type="Proteomes" id="UP000053558"/>
    </source>
</evidence>
<feature type="region of interest" description="Disordered" evidence="3">
    <location>
        <begin position="132"/>
        <end position="153"/>
    </location>
</feature>
<feature type="compositionally biased region" description="Low complexity" evidence="3">
    <location>
        <begin position="93"/>
        <end position="118"/>
    </location>
</feature>
<evidence type="ECO:0008006" key="6">
    <source>
        <dbReference type="Google" id="ProtNLM"/>
    </source>
</evidence>
<comment type="caution">
    <text evidence="4">The sequence shown here is derived from an EMBL/GenBank/DDBJ whole genome shotgun (WGS) entry which is preliminary data.</text>
</comment>
<protein>
    <recommendedName>
        <fullName evidence="6">Dynamitin-domain-containing protein</fullName>
    </recommendedName>
</protein>
<dbReference type="KEGG" id="cput:CONPUDRAFT_120792"/>
<evidence type="ECO:0000256" key="3">
    <source>
        <dbReference type="SAM" id="MobiDB-lite"/>
    </source>
</evidence>
<dbReference type="GeneID" id="19199572"/>
<reference evidence="5" key="1">
    <citation type="journal article" date="2012" name="Science">
        <title>The Paleozoic origin of enzymatic lignin decomposition reconstructed from 31 fungal genomes.</title>
        <authorList>
            <person name="Floudas D."/>
            <person name="Binder M."/>
            <person name="Riley R."/>
            <person name="Barry K."/>
            <person name="Blanchette R.A."/>
            <person name="Henrissat B."/>
            <person name="Martinez A.T."/>
            <person name="Otillar R."/>
            <person name="Spatafora J.W."/>
            <person name="Yadav J.S."/>
            <person name="Aerts A."/>
            <person name="Benoit I."/>
            <person name="Boyd A."/>
            <person name="Carlson A."/>
            <person name="Copeland A."/>
            <person name="Coutinho P.M."/>
            <person name="de Vries R.P."/>
            <person name="Ferreira P."/>
            <person name="Findley K."/>
            <person name="Foster B."/>
            <person name="Gaskell J."/>
            <person name="Glotzer D."/>
            <person name="Gorecki P."/>
            <person name="Heitman J."/>
            <person name="Hesse C."/>
            <person name="Hori C."/>
            <person name="Igarashi K."/>
            <person name="Jurgens J.A."/>
            <person name="Kallen N."/>
            <person name="Kersten P."/>
            <person name="Kohler A."/>
            <person name="Kuees U."/>
            <person name="Kumar T.K.A."/>
            <person name="Kuo A."/>
            <person name="LaButti K."/>
            <person name="Larrondo L.F."/>
            <person name="Lindquist E."/>
            <person name="Ling A."/>
            <person name="Lombard V."/>
            <person name="Lucas S."/>
            <person name="Lundell T."/>
            <person name="Martin R."/>
            <person name="McLaughlin D.J."/>
            <person name="Morgenstern I."/>
            <person name="Morin E."/>
            <person name="Murat C."/>
            <person name="Nagy L.G."/>
            <person name="Nolan M."/>
            <person name="Ohm R.A."/>
            <person name="Patyshakuliyeva A."/>
            <person name="Rokas A."/>
            <person name="Ruiz-Duenas F.J."/>
            <person name="Sabat G."/>
            <person name="Salamov A."/>
            <person name="Samejima M."/>
            <person name="Schmutz J."/>
            <person name="Slot J.C."/>
            <person name="St John F."/>
            <person name="Stenlid J."/>
            <person name="Sun H."/>
            <person name="Sun S."/>
            <person name="Syed K."/>
            <person name="Tsang A."/>
            <person name="Wiebenga A."/>
            <person name="Young D."/>
            <person name="Pisabarro A."/>
            <person name="Eastwood D.C."/>
            <person name="Martin F."/>
            <person name="Cullen D."/>
            <person name="Grigoriev I.V."/>
            <person name="Hibbett D.S."/>
        </authorList>
    </citation>
    <scope>NUCLEOTIDE SEQUENCE [LARGE SCALE GENOMIC DNA]</scope>
    <source>
        <strain evidence="5">RWD-64-598 SS2</strain>
    </source>
</reference>
<dbReference type="OMA" id="SDMDIQP"/>
<organism evidence="4 5">
    <name type="scientific">Coniophora puteana (strain RWD-64-598)</name>
    <name type="common">Brown rot fungus</name>
    <dbReference type="NCBI Taxonomy" id="741705"/>
    <lineage>
        <taxon>Eukaryota</taxon>
        <taxon>Fungi</taxon>
        <taxon>Dikarya</taxon>
        <taxon>Basidiomycota</taxon>
        <taxon>Agaricomycotina</taxon>
        <taxon>Agaricomycetes</taxon>
        <taxon>Agaricomycetidae</taxon>
        <taxon>Boletales</taxon>
        <taxon>Coniophorineae</taxon>
        <taxon>Coniophoraceae</taxon>
        <taxon>Coniophora</taxon>
    </lineage>
</organism>
<dbReference type="EMBL" id="JH711576">
    <property type="protein sequence ID" value="EIW82699.1"/>
    <property type="molecule type" value="Genomic_DNA"/>
</dbReference>
<name>A0A5M3MU94_CONPW</name>
<keyword evidence="2" id="KW-0963">Cytoplasm</keyword>
<feature type="compositionally biased region" description="Gly residues" evidence="3">
    <location>
        <begin position="188"/>
        <end position="225"/>
    </location>
</feature>
<feature type="region of interest" description="Disordered" evidence="3">
    <location>
        <begin position="330"/>
        <end position="360"/>
    </location>
</feature>
<dbReference type="Pfam" id="PF04912">
    <property type="entry name" value="Dynamitin"/>
    <property type="match status" value="1"/>
</dbReference>
<dbReference type="GO" id="GO:0007017">
    <property type="term" value="P:microtubule-based process"/>
    <property type="evidence" value="ECO:0007669"/>
    <property type="project" value="InterPro"/>
</dbReference>
<proteinExistence type="predicted"/>
<feature type="region of interest" description="Disordered" evidence="3">
    <location>
        <begin position="188"/>
        <end position="256"/>
    </location>
</feature>
<dbReference type="Proteomes" id="UP000053558">
    <property type="component" value="Unassembled WGS sequence"/>
</dbReference>
<comment type="subcellular location">
    <subcellularLocation>
        <location evidence="1">Cytoplasm</location>
    </subcellularLocation>
</comment>
<evidence type="ECO:0000256" key="1">
    <source>
        <dbReference type="ARBA" id="ARBA00004496"/>
    </source>
</evidence>
<dbReference type="RefSeq" id="XP_007766687.1">
    <property type="nucleotide sequence ID" value="XM_007768497.1"/>
</dbReference>
<dbReference type="AlphaFoldDB" id="A0A5M3MU94"/>
<dbReference type="PANTHER" id="PTHR15346">
    <property type="entry name" value="DYNACTIN SUBUNIT"/>
    <property type="match status" value="1"/>
</dbReference>